<sequence length="98" mass="11432">MVEEKLEPSTAKMMVKGSADCLNRIDHLNKTIKYTNELYCTMRVFRQMKQRFLRLTCLSMTVFIVPESTLSSKQRMTMDELGRDPMGPNRSRVRCGIH</sequence>
<comment type="caution">
    <text evidence="1">The sequence shown here is derived from an EMBL/GenBank/DDBJ whole genome shotgun (WGS) entry which is preliminary data.</text>
</comment>
<evidence type="ECO:0000313" key="1">
    <source>
        <dbReference type="EMBL" id="KAI3774197.1"/>
    </source>
</evidence>
<evidence type="ECO:0000313" key="2">
    <source>
        <dbReference type="Proteomes" id="UP001056120"/>
    </source>
</evidence>
<gene>
    <name evidence="1" type="ORF">L1987_48742</name>
</gene>
<reference evidence="1 2" key="2">
    <citation type="journal article" date="2022" name="Mol. Ecol. Resour.">
        <title>The genomes of chicory, endive, great burdock and yacon provide insights into Asteraceae paleo-polyploidization history and plant inulin production.</title>
        <authorList>
            <person name="Fan W."/>
            <person name="Wang S."/>
            <person name="Wang H."/>
            <person name="Wang A."/>
            <person name="Jiang F."/>
            <person name="Liu H."/>
            <person name="Zhao H."/>
            <person name="Xu D."/>
            <person name="Zhang Y."/>
        </authorList>
    </citation>
    <scope>NUCLEOTIDE SEQUENCE [LARGE SCALE GENOMIC DNA]</scope>
    <source>
        <strain evidence="2">cv. Yunnan</strain>
        <tissue evidence="1">Leaves</tissue>
    </source>
</reference>
<dbReference type="Proteomes" id="UP001056120">
    <property type="component" value="Linkage Group LG16"/>
</dbReference>
<keyword evidence="2" id="KW-1185">Reference proteome</keyword>
<proteinExistence type="predicted"/>
<organism evidence="1 2">
    <name type="scientific">Smallanthus sonchifolius</name>
    <dbReference type="NCBI Taxonomy" id="185202"/>
    <lineage>
        <taxon>Eukaryota</taxon>
        <taxon>Viridiplantae</taxon>
        <taxon>Streptophyta</taxon>
        <taxon>Embryophyta</taxon>
        <taxon>Tracheophyta</taxon>
        <taxon>Spermatophyta</taxon>
        <taxon>Magnoliopsida</taxon>
        <taxon>eudicotyledons</taxon>
        <taxon>Gunneridae</taxon>
        <taxon>Pentapetalae</taxon>
        <taxon>asterids</taxon>
        <taxon>campanulids</taxon>
        <taxon>Asterales</taxon>
        <taxon>Asteraceae</taxon>
        <taxon>Asteroideae</taxon>
        <taxon>Heliantheae alliance</taxon>
        <taxon>Millerieae</taxon>
        <taxon>Smallanthus</taxon>
    </lineage>
</organism>
<protein>
    <submittedName>
        <fullName evidence="1">Uncharacterized protein</fullName>
    </submittedName>
</protein>
<accession>A0ACB9FSL0</accession>
<reference evidence="2" key="1">
    <citation type="journal article" date="2022" name="Mol. Ecol. Resour.">
        <title>The genomes of chicory, endive, great burdock and yacon provide insights into Asteraceae palaeo-polyploidization history and plant inulin production.</title>
        <authorList>
            <person name="Fan W."/>
            <person name="Wang S."/>
            <person name="Wang H."/>
            <person name="Wang A."/>
            <person name="Jiang F."/>
            <person name="Liu H."/>
            <person name="Zhao H."/>
            <person name="Xu D."/>
            <person name="Zhang Y."/>
        </authorList>
    </citation>
    <scope>NUCLEOTIDE SEQUENCE [LARGE SCALE GENOMIC DNA]</scope>
    <source>
        <strain evidence="2">cv. Yunnan</strain>
    </source>
</reference>
<dbReference type="EMBL" id="CM042033">
    <property type="protein sequence ID" value="KAI3774197.1"/>
    <property type="molecule type" value="Genomic_DNA"/>
</dbReference>
<name>A0ACB9FSL0_9ASTR</name>